<dbReference type="AlphaFoldDB" id="A0A918RLF8"/>
<evidence type="ECO:0000256" key="4">
    <source>
        <dbReference type="ARBA" id="ARBA00023004"/>
    </source>
</evidence>
<evidence type="ECO:0000256" key="6">
    <source>
        <dbReference type="RuleBase" id="RU364048"/>
    </source>
</evidence>
<feature type="binding site" evidence="5">
    <location>
        <position position="168"/>
    </location>
    <ligand>
        <name>Fe cation</name>
        <dbReference type="ChEBI" id="CHEBI:24875"/>
        <note>catalytic</note>
    </ligand>
</feature>
<comment type="caution">
    <text evidence="7">The sequence shown here is derived from an EMBL/GenBank/DDBJ whole genome shotgun (WGS) entry which is preliminary data.</text>
</comment>
<keyword evidence="3 6" id="KW-0560">Oxidoreductase</keyword>
<evidence type="ECO:0000256" key="1">
    <source>
        <dbReference type="ARBA" id="ARBA00006787"/>
    </source>
</evidence>
<feature type="binding site" evidence="5">
    <location>
        <position position="219"/>
    </location>
    <ligand>
        <name>Fe cation</name>
        <dbReference type="ChEBI" id="CHEBI:24875"/>
        <note>catalytic</note>
    </ligand>
</feature>
<evidence type="ECO:0000256" key="2">
    <source>
        <dbReference type="ARBA" id="ARBA00022723"/>
    </source>
</evidence>
<reference evidence="7" key="1">
    <citation type="journal article" date="2014" name="Int. J. Syst. Evol. Microbiol.">
        <title>Complete genome sequence of Corynebacterium casei LMG S-19264T (=DSM 44701T), isolated from a smear-ripened cheese.</title>
        <authorList>
            <consortium name="US DOE Joint Genome Institute (JGI-PGF)"/>
            <person name="Walter F."/>
            <person name="Albersmeier A."/>
            <person name="Kalinowski J."/>
            <person name="Ruckert C."/>
        </authorList>
    </citation>
    <scope>NUCLEOTIDE SEQUENCE</scope>
    <source>
        <strain evidence="7">KCTC 32422</strain>
    </source>
</reference>
<dbReference type="EMBL" id="BMZD01000006">
    <property type="protein sequence ID" value="GHA02872.1"/>
    <property type="molecule type" value="Genomic_DNA"/>
</dbReference>
<dbReference type="GO" id="GO:0046872">
    <property type="term" value="F:metal ion binding"/>
    <property type="evidence" value="ECO:0007669"/>
    <property type="project" value="UniProtKB-KW"/>
</dbReference>
<dbReference type="EC" id="1.13.11.-" evidence="6"/>
<organism evidence="7 8">
    <name type="scientific">Novosphingobium arvoryzae</name>
    <dbReference type="NCBI Taxonomy" id="1256514"/>
    <lineage>
        <taxon>Bacteria</taxon>
        <taxon>Pseudomonadati</taxon>
        <taxon>Pseudomonadota</taxon>
        <taxon>Alphaproteobacteria</taxon>
        <taxon>Sphingomonadales</taxon>
        <taxon>Sphingomonadaceae</taxon>
        <taxon>Novosphingobium</taxon>
    </lineage>
</organism>
<evidence type="ECO:0000256" key="3">
    <source>
        <dbReference type="ARBA" id="ARBA00023002"/>
    </source>
</evidence>
<proteinExistence type="inferred from homology"/>
<dbReference type="InterPro" id="IPR004294">
    <property type="entry name" value="Carotenoid_Oase"/>
</dbReference>
<feature type="binding site" evidence="5">
    <location>
        <position position="478"/>
    </location>
    <ligand>
        <name>Fe cation</name>
        <dbReference type="ChEBI" id="CHEBI:24875"/>
        <note>catalytic</note>
    </ligand>
</feature>
<keyword evidence="2 5" id="KW-0479">Metal-binding</keyword>
<feature type="binding site" evidence="5">
    <location>
        <position position="284"/>
    </location>
    <ligand>
        <name>Fe cation</name>
        <dbReference type="ChEBI" id="CHEBI:24875"/>
        <note>catalytic</note>
    </ligand>
</feature>
<dbReference type="Pfam" id="PF03055">
    <property type="entry name" value="RPE65"/>
    <property type="match status" value="1"/>
</dbReference>
<dbReference type="PANTHER" id="PTHR10543:SF89">
    <property type="entry name" value="CAROTENOID 9,10(9',10')-CLEAVAGE DIOXYGENASE 1"/>
    <property type="match status" value="1"/>
</dbReference>
<sequence length="491" mass="54182">MAGFPQTPYFIGLNEPVGQEVAFTGLEVEGTIPAEIRGSFYRAVPDPAFPPKFADDHTLSGDGMVSRLSINADGSVDFAMKFVETARHKAEKALGRARFGKYRNPYTDDAEVQGVDRTVANTTPVWHAGKLLMAKEDGLPYRVDPRTLDTIGSYNFGGALKSETMTAHVRVDPVTGEMFFYGYEADGLASTKVAYCVVGADGQLKSEQWFDAPYCAMMHDFTISENYALFPIYPTTADLDRLKAGGEHWHHQPDLNSWLGVMPRYGDVSEIKWFKGPKGVFCYHMMNAWEDADGLLHFDQCLSNTNAFAFIREPSGIQMQPWEIQGGLTRWTVDPRGPAGDVAESVIGPPGDFPVIPAAKQGRPYATGFMLTMNPDRQGPPVFGGPVLAMFDMLVRLDGMDTAQPQITQALPMQPGWCYNEPLHVPSASHEGWLITFVDHQTGENTFEHFAWVLEAGAIAKGPVASIRIPTRLRPQVHGWWVSQAQLDAAE</sequence>
<reference evidence="7" key="2">
    <citation type="submission" date="2020-09" db="EMBL/GenBank/DDBJ databases">
        <authorList>
            <person name="Sun Q."/>
            <person name="Kim S."/>
        </authorList>
    </citation>
    <scope>NUCLEOTIDE SEQUENCE</scope>
    <source>
        <strain evidence="7">KCTC 32422</strain>
    </source>
</reference>
<dbReference type="Proteomes" id="UP000634139">
    <property type="component" value="Unassembled WGS sequence"/>
</dbReference>
<comment type="cofactor">
    <cofactor evidence="5 6">
        <name>Fe(2+)</name>
        <dbReference type="ChEBI" id="CHEBI:29033"/>
    </cofactor>
    <text evidence="5 6">Binds 1 Fe(2+) ion per subunit.</text>
</comment>
<name>A0A918RLF8_9SPHN</name>
<dbReference type="GO" id="GO:0010436">
    <property type="term" value="F:carotenoid dioxygenase activity"/>
    <property type="evidence" value="ECO:0007669"/>
    <property type="project" value="TreeGrafter"/>
</dbReference>
<keyword evidence="4 5" id="KW-0408">Iron</keyword>
<protein>
    <recommendedName>
        <fullName evidence="6">Dioxygenase</fullName>
        <ecNumber evidence="6">1.13.11.-</ecNumber>
    </recommendedName>
</protein>
<evidence type="ECO:0000313" key="8">
    <source>
        <dbReference type="Proteomes" id="UP000634139"/>
    </source>
</evidence>
<dbReference type="PANTHER" id="PTHR10543">
    <property type="entry name" value="BETA-CAROTENE DIOXYGENASE"/>
    <property type="match status" value="1"/>
</dbReference>
<accession>A0A918RLF8</accession>
<keyword evidence="8" id="KW-1185">Reference proteome</keyword>
<comment type="similarity">
    <text evidence="1 6">Belongs to the carotenoid oxygenase family.</text>
</comment>
<evidence type="ECO:0000313" key="7">
    <source>
        <dbReference type="EMBL" id="GHA02872.1"/>
    </source>
</evidence>
<evidence type="ECO:0000256" key="5">
    <source>
        <dbReference type="PIRSR" id="PIRSR604294-1"/>
    </source>
</evidence>
<dbReference type="GO" id="GO:0016121">
    <property type="term" value="P:carotene catabolic process"/>
    <property type="evidence" value="ECO:0007669"/>
    <property type="project" value="TreeGrafter"/>
</dbReference>
<keyword evidence="6" id="KW-0223">Dioxygenase</keyword>
<gene>
    <name evidence="7" type="ORF">GCM10011617_24670</name>
</gene>
<dbReference type="RefSeq" id="WP_189542003.1">
    <property type="nucleotide sequence ID" value="NZ_BMZD01000006.1"/>
</dbReference>